<dbReference type="PROSITE" id="PS50089">
    <property type="entry name" value="ZF_RING_2"/>
    <property type="match status" value="1"/>
</dbReference>
<dbReference type="PANTHER" id="PTHR31315">
    <property type="entry name" value="PROTEIN SIP5"/>
    <property type="match status" value="1"/>
</dbReference>
<organism evidence="4 5">
    <name type="scientific">Musa balbisiana</name>
    <name type="common">Banana</name>
    <dbReference type="NCBI Taxonomy" id="52838"/>
    <lineage>
        <taxon>Eukaryota</taxon>
        <taxon>Viridiplantae</taxon>
        <taxon>Streptophyta</taxon>
        <taxon>Embryophyta</taxon>
        <taxon>Tracheophyta</taxon>
        <taxon>Spermatophyta</taxon>
        <taxon>Magnoliopsida</taxon>
        <taxon>Liliopsida</taxon>
        <taxon>Zingiberales</taxon>
        <taxon>Musaceae</taxon>
        <taxon>Musa</taxon>
    </lineage>
</organism>
<evidence type="ECO:0000256" key="2">
    <source>
        <dbReference type="SAM" id="MobiDB-lite"/>
    </source>
</evidence>
<dbReference type="Proteomes" id="UP000317650">
    <property type="component" value="Chromosome 3"/>
</dbReference>
<dbReference type="InterPro" id="IPR039301">
    <property type="entry name" value="Sip5/DA2"/>
</dbReference>
<feature type="region of interest" description="Disordered" evidence="2">
    <location>
        <begin position="276"/>
        <end position="299"/>
    </location>
</feature>
<proteinExistence type="predicted"/>
<dbReference type="STRING" id="52838.A0A4S8JCQ4"/>
<dbReference type="GO" id="GO:0008270">
    <property type="term" value="F:zinc ion binding"/>
    <property type="evidence" value="ECO:0007669"/>
    <property type="project" value="UniProtKB-KW"/>
</dbReference>
<reference evidence="4 5" key="1">
    <citation type="journal article" date="2019" name="Nat. Plants">
        <title>Genome sequencing of Musa balbisiana reveals subgenome evolution and function divergence in polyploid bananas.</title>
        <authorList>
            <person name="Yao X."/>
        </authorList>
    </citation>
    <scope>NUCLEOTIDE SEQUENCE [LARGE SCALE GENOMIC DNA]</scope>
    <source>
        <strain evidence="5">cv. DH-PKW</strain>
        <tissue evidence="4">Leaves</tissue>
    </source>
</reference>
<accession>A0A4S8JCQ4</accession>
<sequence>MGNRISGSRRRPVEERLTRPQRILRQPTDLDYKKLRKLILARKLAPCFDALDELPHQPRDLEECPICFFYYPSLNRSRCCAKGICTECFLQMKPSDASRPVQCPFCKTSWYAVEYRGARTEEEKDLERAEEQKVTEAKHRMQHEYQIVGQVIPSGAQNIREMSERGASLMQGNVDLDGPFRTCNNRNENLSVNLEEVMVMEAIWDSLHVIDSRLQKSAANQISGSSNMVGFGNAAHEIDDATCLQSSGEVSSTDTMTVEAAVGISRLPDQNLLQAQHPEPDCESQAKLKPHGSSAEESNIRVSLVECLATSFDSEEEHT</sequence>
<dbReference type="AlphaFoldDB" id="A0A4S8JCQ4"/>
<name>A0A4S8JCQ4_MUSBA</name>
<dbReference type="EMBL" id="PYDT01000006">
    <property type="protein sequence ID" value="THU59139.1"/>
    <property type="molecule type" value="Genomic_DNA"/>
</dbReference>
<evidence type="ECO:0000313" key="4">
    <source>
        <dbReference type="EMBL" id="THU59139.1"/>
    </source>
</evidence>
<dbReference type="GO" id="GO:0005737">
    <property type="term" value="C:cytoplasm"/>
    <property type="evidence" value="ECO:0007669"/>
    <property type="project" value="TreeGrafter"/>
</dbReference>
<keyword evidence="1" id="KW-0863">Zinc-finger</keyword>
<gene>
    <name evidence="4" type="ORF">C4D60_Mb03t21840</name>
</gene>
<keyword evidence="1" id="KW-0479">Metal-binding</keyword>
<evidence type="ECO:0000313" key="5">
    <source>
        <dbReference type="Proteomes" id="UP000317650"/>
    </source>
</evidence>
<evidence type="ECO:0000256" key="1">
    <source>
        <dbReference type="PROSITE-ProRule" id="PRU00175"/>
    </source>
</evidence>
<protein>
    <recommendedName>
        <fullName evidence="3">RING-type domain-containing protein</fullName>
    </recommendedName>
</protein>
<dbReference type="SUPFAM" id="SSF57850">
    <property type="entry name" value="RING/U-box"/>
    <property type="match status" value="1"/>
</dbReference>
<feature type="domain" description="RING-type" evidence="3">
    <location>
        <begin position="64"/>
        <end position="107"/>
    </location>
</feature>
<dbReference type="PANTHER" id="PTHR31315:SF1">
    <property type="entry name" value="PROTEIN SIP5"/>
    <property type="match status" value="1"/>
</dbReference>
<dbReference type="InterPro" id="IPR001841">
    <property type="entry name" value="Znf_RING"/>
</dbReference>
<keyword evidence="1" id="KW-0862">Zinc</keyword>
<evidence type="ECO:0000259" key="3">
    <source>
        <dbReference type="PROSITE" id="PS50089"/>
    </source>
</evidence>
<comment type="caution">
    <text evidence="4">The sequence shown here is derived from an EMBL/GenBank/DDBJ whole genome shotgun (WGS) entry which is preliminary data.</text>
</comment>
<keyword evidence="5" id="KW-1185">Reference proteome</keyword>